<name>D7FTN2_ECTSI</name>
<feature type="region of interest" description="Disordered" evidence="1">
    <location>
        <begin position="101"/>
        <end position="124"/>
    </location>
</feature>
<sequence length="141" mass="15882">MRRCSSFWNVSGAWTGVQTTTPVSQVCRPRSPLVCRGETVHQALQDLLWSLLRVPYVLSHPCWETASEVLVPADEGQRRSDLADILERNTFIDCSALRTRAGVPQTTKSKSRSPGSSRNSKKRFVESVTSHFWTSTGEHRH</sequence>
<keyword evidence="3" id="KW-1185">Reference proteome</keyword>
<evidence type="ECO:0000313" key="2">
    <source>
        <dbReference type="EMBL" id="CBJ49255.1"/>
    </source>
</evidence>
<evidence type="ECO:0000313" key="3">
    <source>
        <dbReference type="Proteomes" id="UP000002630"/>
    </source>
</evidence>
<protein>
    <submittedName>
        <fullName evidence="2">Uncharacterized protein</fullName>
    </submittedName>
</protein>
<dbReference type="Proteomes" id="UP000002630">
    <property type="component" value="Unassembled WGS sequence"/>
</dbReference>
<proteinExistence type="predicted"/>
<reference evidence="2 3" key="1">
    <citation type="journal article" date="2010" name="Nature">
        <title>The Ectocarpus genome and the independent evolution of multicellularity in brown algae.</title>
        <authorList>
            <person name="Cock J.M."/>
            <person name="Sterck L."/>
            <person name="Rouze P."/>
            <person name="Scornet D."/>
            <person name="Allen A.E."/>
            <person name="Amoutzias G."/>
            <person name="Anthouard V."/>
            <person name="Artiguenave F."/>
            <person name="Aury J.M."/>
            <person name="Badger J.H."/>
            <person name="Beszteri B."/>
            <person name="Billiau K."/>
            <person name="Bonnet E."/>
            <person name="Bothwell J.H."/>
            <person name="Bowler C."/>
            <person name="Boyen C."/>
            <person name="Brownlee C."/>
            <person name="Carrano C.J."/>
            <person name="Charrier B."/>
            <person name="Cho G.Y."/>
            <person name="Coelho S.M."/>
            <person name="Collen J."/>
            <person name="Corre E."/>
            <person name="Da Silva C."/>
            <person name="Delage L."/>
            <person name="Delaroque N."/>
            <person name="Dittami S.M."/>
            <person name="Doulbeau S."/>
            <person name="Elias M."/>
            <person name="Farnham G."/>
            <person name="Gachon C.M."/>
            <person name="Gschloessl B."/>
            <person name="Heesch S."/>
            <person name="Jabbari K."/>
            <person name="Jubin C."/>
            <person name="Kawai H."/>
            <person name="Kimura K."/>
            <person name="Kloareg B."/>
            <person name="Kupper F.C."/>
            <person name="Lang D."/>
            <person name="Le Bail A."/>
            <person name="Leblanc C."/>
            <person name="Lerouge P."/>
            <person name="Lohr M."/>
            <person name="Lopez P.J."/>
            <person name="Martens C."/>
            <person name="Maumus F."/>
            <person name="Michel G."/>
            <person name="Miranda-Saavedra D."/>
            <person name="Morales J."/>
            <person name="Moreau H."/>
            <person name="Motomura T."/>
            <person name="Nagasato C."/>
            <person name="Napoli C.A."/>
            <person name="Nelson D.R."/>
            <person name="Nyvall-Collen P."/>
            <person name="Peters A.F."/>
            <person name="Pommier C."/>
            <person name="Potin P."/>
            <person name="Poulain J."/>
            <person name="Quesneville H."/>
            <person name="Read B."/>
            <person name="Rensing S.A."/>
            <person name="Ritter A."/>
            <person name="Rousvoal S."/>
            <person name="Samanta M."/>
            <person name="Samson G."/>
            <person name="Schroeder D.C."/>
            <person name="Segurens B."/>
            <person name="Strittmatter M."/>
            <person name="Tonon T."/>
            <person name="Tregear J.W."/>
            <person name="Valentin K."/>
            <person name="von Dassow P."/>
            <person name="Yamagishi T."/>
            <person name="Van de Peer Y."/>
            <person name="Wincker P."/>
        </authorList>
    </citation>
    <scope>NUCLEOTIDE SEQUENCE [LARGE SCALE GENOMIC DNA]</scope>
    <source>
        <strain evidence="3">Ec32 / CCAP1310/4</strain>
    </source>
</reference>
<accession>D7FTN2</accession>
<organism evidence="2 3">
    <name type="scientific">Ectocarpus siliculosus</name>
    <name type="common">Brown alga</name>
    <name type="synonym">Conferva siliculosa</name>
    <dbReference type="NCBI Taxonomy" id="2880"/>
    <lineage>
        <taxon>Eukaryota</taxon>
        <taxon>Sar</taxon>
        <taxon>Stramenopiles</taxon>
        <taxon>Ochrophyta</taxon>
        <taxon>PX clade</taxon>
        <taxon>Phaeophyceae</taxon>
        <taxon>Ectocarpales</taxon>
        <taxon>Ectocarpaceae</taxon>
        <taxon>Ectocarpus</taxon>
    </lineage>
</organism>
<dbReference type="EMBL" id="FN649760">
    <property type="protein sequence ID" value="CBJ49255.1"/>
    <property type="molecule type" value="Genomic_DNA"/>
</dbReference>
<gene>
    <name evidence="2" type="ORF">Esi_0253_0038</name>
</gene>
<evidence type="ECO:0000256" key="1">
    <source>
        <dbReference type="SAM" id="MobiDB-lite"/>
    </source>
</evidence>
<dbReference type="AlphaFoldDB" id="D7FTN2"/>
<dbReference type="InParanoid" id="D7FTN2"/>